<name>A0A2N0TNI1_9FLAO</name>
<dbReference type="EMBL" id="LKTR01000054">
    <property type="protein sequence ID" value="PKD16276.1"/>
    <property type="molecule type" value="Genomic_DNA"/>
</dbReference>
<dbReference type="Proteomes" id="UP000176009">
    <property type="component" value="Unassembled WGS sequence"/>
</dbReference>
<evidence type="ECO:0000313" key="4">
    <source>
        <dbReference type="Proteomes" id="UP000176009"/>
    </source>
</evidence>
<evidence type="ECO:0000313" key="5">
    <source>
        <dbReference type="Proteomes" id="UP000232533"/>
    </source>
</evidence>
<feature type="chain" id="PRO_5014942578" evidence="1">
    <location>
        <begin position="21"/>
        <end position="286"/>
    </location>
</feature>
<gene>
    <name evidence="3" type="ORF">APR40_04970</name>
    <name evidence="2" type="ORF">BHS39_04970</name>
</gene>
<proteinExistence type="predicted"/>
<evidence type="ECO:0000256" key="1">
    <source>
        <dbReference type="SAM" id="SignalP"/>
    </source>
</evidence>
<protein>
    <submittedName>
        <fullName evidence="3">Uncharacterized protein</fullName>
    </submittedName>
</protein>
<organism evidence="3 5">
    <name type="scientific">Salegentibacter salarius</name>
    <dbReference type="NCBI Taxonomy" id="435906"/>
    <lineage>
        <taxon>Bacteria</taxon>
        <taxon>Pseudomonadati</taxon>
        <taxon>Bacteroidota</taxon>
        <taxon>Flavobacteriia</taxon>
        <taxon>Flavobacteriales</taxon>
        <taxon>Flavobacteriaceae</taxon>
        <taxon>Salegentibacter</taxon>
    </lineage>
</organism>
<reference evidence="3 5" key="1">
    <citation type="submission" date="2015-10" db="EMBL/GenBank/DDBJ databases">
        <title>Draft genome sequence of Salegentibacter salinarum KCTC 12975.</title>
        <authorList>
            <person name="Lin W."/>
            <person name="Zheng Q."/>
        </authorList>
    </citation>
    <scope>NUCLEOTIDE SEQUENCE [LARGE SCALE GENOMIC DNA]</scope>
    <source>
        <strain evidence="3 5">KCTC 12974</strain>
    </source>
</reference>
<sequence length="286" mass="33504">MKNFFSLLFLLLFISCSVNQKTNCDYIKDYYPKIYEAELNYNQKSYQEAFDLYSEAFNSCKPKNTLSNYEMDKYAEVSAILGKEEIALDFIQKNINQGMLLRSYLHNPVFADVFKTDRGKKIVSDYEADRSEYLATLDLELRSEIQEMMQNDQMYVEEQEKRNVIFERNTSRLIEIFEEIGYPGNNIIGPFNVDFTNSDITILLMHTPDSIRINYFIPKLKQFVKEGSCDPKTLGVVIDNLHLFNDELQIIGTYENKEHNMISDKDQVNINRLEIGLPTLEMQEKL</sequence>
<dbReference type="AlphaFoldDB" id="A0A2N0TNI1"/>
<feature type="signal peptide" evidence="1">
    <location>
        <begin position="1"/>
        <end position="20"/>
    </location>
</feature>
<accession>A0A2N0TNI1</accession>
<evidence type="ECO:0000313" key="2">
    <source>
        <dbReference type="EMBL" id="OEY71486.1"/>
    </source>
</evidence>
<keyword evidence="4" id="KW-1185">Reference proteome</keyword>
<dbReference type="PROSITE" id="PS51257">
    <property type="entry name" value="PROKAR_LIPOPROTEIN"/>
    <property type="match status" value="1"/>
</dbReference>
<dbReference type="EMBL" id="MJBR01000049">
    <property type="protein sequence ID" value="OEY71486.1"/>
    <property type="molecule type" value="Genomic_DNA"/>
</dbReference>
<evidence type="ECO:0000313" key="3">
    <source>
        <dbReference type="EMBL" id="PKD16276.1"/>
    </source>
</evidence>
<dbReference type="Proteomes" id="UP000232533">
    <property type="component" value="Unassembled WGS sequence"/>
</dbReference>
<reference evidence="2 4" key="2">
    <citation type="submission" date="2016-09" db="EMBL/GenBank/DDBJ databases">
        <title>Genome Sequence of Salegentibacter salarius,Isolated from a Marine Solar Saltern of the Yellow Sea in South Korea.</title>
        <authorList>
            <person name="Zheng Q."/>
            <person name="Liu Y."/>
        </authorList>
    </citation>
    <scope>NUCLEOTIDE SEQUENCE [LARGE SCALE GENOMIC DNA]</scope>
    <source>
        <strain evidence="2 4">KCTC 12974</strain>
    </source>
</reference>
<keyword evidence="1" id="KW-0732">Signal</keyword>
<comment type="caution">
    <text evidence="3">The sequence shown here is derived from an EMBL/GenBank/DDBJ whole genome shotgun (WGS) entry which is preliminary data.</text>
</comment>